<dbReference type="EMBL" id="JAQIZZ010000007">
    <property type="protein sequence ID" value="KAJ5533676.1"/>
    <property type="molecule type" value="Genomic_DNA"/>
</dbReference>
<dbReference type="PANTHER" id="PTHR43735:SF5">
    <property type="entry name" value="FAD_NAD(P)-BINDING DOMAIN-CONTAINING PROTEIN"/>
    <property type="match status" value="1"/>
</dbReference>
<feature type="domain" description="FAD/NAD(P)-binding" evidence="1">
    <location>
        <begin position="44"/>
        <end position="337"/>
    </location>
</feature>
<name>A0AAD6GDN1_9EURO</name>
<dbReference type="PANTHER" id="PTHR43735">
    <property type="entry name" value="APOPTOSIS-INDUCING FACTOR 1"/>
    <property type="match status" value="1"/>
</dbReference>
<organism evidence="2 3">
    <name type="scientific">Penicillium frequentans</name>
    <dbReference type="NCBI Taxonomy" id="3151616"/>
    <lineage>
        <taxon>Eukaryota</taxon>
        <taxon>Fungi</taxon>
        <taxon>Dikarya</taxon>
        <taxon>Ascomycota</taxon>
        <taxon>Pezizomycotina</taxon>
        <taxon>Eurotiomycetes</taxon>
        <taxon>Eurotiomycetidae</taxon>
        <taxon>Eurotiales</taxon>
        <taxon>Aspergillaceae</taxon>
        <taxon>Penicillium</taxon>
    </lineage>
</organism>
<dbReference type="Gene3D" id="3.50.50.100">
    <property type="match status" value="1"/>
</dbReference>
<sequence>MLAQLIIFGKVVVILVQQSWIRLRSQLTSIVHRFTYQLDDQPKNIVIVGASFAGYHAARCLANSIPSGHRVVVIEKNSHFQLTWVLPRFCNVDGHDEKAFIPYGSYIHGPPGSWSWICDTVESIIPDGRGGKVHLASGDSIPYEYLILATGASAGLPSRVCQTDKDTGMKALAHQRERIREAQDIVVVGGGPAGIELAADAKALFPEKQVTLIHSRKALLNDGFGMKLHQAICDEMGSLGVNLVLGEKPVIPDGTMGDIKLRGGDTIHFDCLIKCVGQTPNSNLVHFLSTETFTPSGHIRVKPSLQVLDDAFPQIYAAGDVIEAGPIKNARSAVQQAQVVADNIICNIRGQRQIEYRQQWWEGTTKLTLGTAKSVVYITDHSVEVLFSTRRQRVELDSAMVWKYLGVNPYVSC</sequence>
<dbReference type="Pfam" id="PF07992">
    <property type="entry name" value="Pyr_redox_2"/>
    <property type="match status" value="1"/>
</dbReference>
<evidence type="ECO:0000313" key="2">
    <source>
        <dbReference type="EMBL" id="KAJ5533676.1"/>
    </source>
</evidence>
<dbReference type="SUPFAM" id="SSF51905">
    <property type="entry name" value="FAD/NAD(P)-binding domain"/>
    <property type="match status" value="1"/>
</dbReference>
<dbReference type="InterPro" id="IPR023753">
    <property type="entry name" value="FAD/NAD-binding_dom"/>
</dbReference>
<comment type="caution">
    <text evidence="2">The sequence shown here is derived from an EMBL/GenBank/DDBJ whole genome shotgun (WGS) entry which is preliminary data.</text>
</comment>
<reference evidence="2 3" key="1">
    <citation type="journal article" date="2023" name="IMA Fungus">
        <title>Comparative genomic study of the Penicillium genus elucidates a diverse pangenome and 15 lateral gene transfer events.</title>
        <authorList>
            <person name="Petersen C."/>
            <person name="Sorensen T."/>
            <person name="Nielsen M.R."/>
            <person name="Sondergaard T.E."/>
            <person name="Sorensen J.L."/>
            <person name="Fitzpatrick D.A."/>
            <person name="Frisvad J.C."/>
            <person name="Nielsen K.L."/>
        </authorList>
    </citation>
    <scope>NUCLEOTIDE SEQUENCE [LARGE SCALE GENOMIC DNA]</scope>
    <source>
        <strain evidence="2 3">IBT 35679</strain>
    </source>
</reference>
<proteinExistence type="predicted"/>
<dbReference type="AlphaFoldDB" id="A0AAD6GDN1"/>
<protein>
    <recommendedName>
        <fullName evidence="1">FAD/NAD(P)-binding domain-containing protein</fullName>
    </recommendedName>
</protein>
<dbReference type="PRINTS" id="PR00411">
    <property type="entry name" value="PNDRDTASEI"/>
</dbReference>
<accession>A0AAD6GDN1</accession>
<dbReference type="GO" id="GO:0005737">
    <property type="term" value="C:cytoplasm"/>
    <property type="evidence" value="ECO:0007669"/>
    <property type="project" value="TreeGrafter"/>
</dbReference>
<gene>
    <name evidence="2" type="ORF">N7494_010228</name>
</gene>
<evidence type="ECO:0000259" key="1">
    <source>
        <dbReference type="Pfam" id="PF07992"/>
    </source>
</evidence>
<dbReference type="PRINTS" id="PR00368">
    <property type="entry name" value="FADPNR"/>
</dbReference>
<dbReference type="GO" id="GO:0004174">
    <property type="term" value="F:electron-transferring-flavoprotein dehydrogenase activity"/>
    <property type="evidence" value="ECO:0007669"/>
    <property type="project" value="TreeGrafter"/>
</dbReference>
<dbReference type="GO" id="GO:0050660">
    <property type="term" value="F:flavin adenine dinucleotide binding"/>
    <property type="evidence" value="ECO:0007669"/>
    <property type="project" value="TreeGrafter"/>
</dbReference>
<dbReference type="InterPro" id="IPR036188">
    <property type="entry name" value="FAD/NAD-bd_sf"/>
</dbReference>
<dbReference type="Proteomes" id="UP001220324">
    <property type="component" value="Unassembled WGS sequence"/>
</dbReference>
<evidence type="ECO:0000313" key="3">
    <source>
        <dbReference type="Proteomes" id="UP001220324"/>
    </source>
</evidence>
<keyword evidence="3" id="KW-1185">Reference proteome</keyword>